<dbReference type="CDD" id="cd07346">
    <property type="entry name" value="ABC_6TM_exporters"/>
    <property type="match status" value="1"/>
</dbReference>
<dbReference type="PANTHER" id="PTHR43394">
    <property type="entry name" value="ATP-DEPENDENT PERMEASE MDL1, MITOCHONDRIAL"/>
    <property type="match status" value="1"/>
</dbReference>
<evidence type="ECO:0000256" key="1">
    <source>
        <dbReference type="ARBA" id="ARBA00004651"/>
    </source>
</evidence>
<evidence type="ECO:0000313" key="11">
    <source>
        <dbReference type="Proteomes" id="UP000295783"/>
    </source>
</evidence>
<dbReference type="PANTHER" id="PTHR43394:SF1">
    <property type="entry name" value="ATP-BINDING CASSETTE SUB-FAMILY B MEMBER 10, MITOCHONDRIAL"/>
    <property type="match status" value="1"/>
</dbReference>
<keyword evidence="2 7" id="KW-0812">Transmembrane</keyword>
<feature type="transmembrane region" description="Helical" evidence="7">
    <location>
        <begin position="190"/>
        <end position="211"/>
    </location>
</feature>
<comment type="caution">
    <text evidence="10">The sequence shown here is derived from an EMBL/GenBank/DDBJ whole genome shotgun (WGS) entry which is preliminary data.</text>
</comment>
<dbReference type="SUPFAM" id="SSF90123">
    <property type="entry name" value="ABC transporter transmembrane region"/>
    <property type="match status" value="1"/>
</dbReference>
<feature type="domain" description="ABC transmembrane type-1" evidence="9">
    <location>
        <begin position="18"/>
        <end position="314"/>
    </location>
</feature>
<evidence type="ECO:0000313" key="10">
    <source>
        <dbReference type="EMBL" id="TDQ78537.1"/>
    </source>
</evidence>
<keyword evidence="11" id="KW-1185">Reference proteome</keyword>
<evidence type="ECO:0000256" key="4">
    <source>
        <dbReference type="ARBA" id="ARBA00022840"/>
    </source>
</evidence>
<proteinExistence type="predicted"/>
<dbReference type="GO" id="GO:0015421">
    <property type="term" value="F:ABC-type oligopeptide transporter activity"/>
    <property type="evidence" value="ECO:0007669"/>
    <property type="project" value="TreeGrafter"/>
</dbReference>
<dbReference type="AlphaFoldDB" id="A0A4R6WKC6"/>
<keyword evidence="5 7" id="KW-1133">Transmembrane helix</keyword>
<comment type="subcellular location">
    <subcellularLocation>
        <location evidence="1">Cell membrane</location>
        <topology evidence="1">Multi-pass membrane protein</topology>
    </subcellularLocation>
</comment>
<keyword evidence="4 10" id="KW-0067">ATP-binding</keyword>
<protein>
    <submittedName>
        <fullName evidence="10">Putative ABC transport system ATP-binding protein</fullName>
    </submittedName>
</protein>
<keyword evidence="6 7" id="KW-0472">Membrane</keyword>
<organism evidence="10 11">
    <name type="scientific">Dongia mobilis</name>
    <dbReference type="NCBI Taxonomy" id="578943"/>
    <lineage>
        <taxon>Bacteria</taxon>
        <taxon>Pseudomonadati</taxon>
        <taxon>Pseudomonadota</taxon>
        <taxon>Alphaproteobacteria</taxon>
        <taxon>Rhodospirillales</taxon>
        <taxon>Dongiaceae</taxon>
        <taxon>Dongia</taxon>
    </lineage>
</organism>
<accession>A0A4R6WKC6</accession>
<dbReference type="PROSITE" id="PS50893">
    <property type="entry name" value="ABC_TRANSPORTER_2"/>
    <property type="match status" value="1"/>
</dbReference>
<gene>
    <name evidence="10" type="ORF">A8950_3593</name>
</gene>
<evidence type="ECO:0000256" key="6">
    <source>
        <dbReference type="ARBA" id="ARBA00023136"/>
    </source>
</evidence>
<dbReference type="InterPro" id="IPR003593">
    <property type="entry name" value="AAA+_ATPase"/>
</dbReference>
<sequence length="907" mass="101041">MEPNLFKYIWRHSRRDQVIILVIVVASLLIYLVSLELPKRIVNDAIQGGAFENSTTADFLNIALPLPDWLGGPIPLFGGFQLPQMEYLFALCFSYLFFVVLNGWMKQLVNTEKGRLGERMLRRLRFELYDRVLQFPLLHFRKVKQAEIATMIKDEVEPLGGFIGDAFITPAYLGGMAATALIFIFMQNVYMGLVTVAMLAVQMTVIPKLRVKILQLGKQRQITARQLAGRIAETVDGAVEIHAHGTSNFERADIVSRLGKIFHIRFELYKRKFLVKYINNMLAQTTPFLYFVIGGYFALKGQFDVGTLLAVISAYKDLPSPIKELIDWDQQRQDVQIKYDQVIEQFSPPGMMAPEMQAVVSDARLAPAPLLVQRVTFIDESGGRAVEEASLELAPGEHLAVVGSNNSGKEALAALIGRLVAPAGGKIMYGDADLASLPEFVTGRRFAYIGEETYLLPLSLADNLLYSLKHYPVRPRDLKDRALTRFEHERHETRRAGNPDLDIHADWLDLEGAGVGDLDGLEKRLGDLLNLVELSDDVYQFGLRGRLDPASADNDGARLAELFLQAREAMRGRLAQPSLSILVEPFDPERYNRNMTIAENVMFGTALKPALSAESLGDNAHFAATLKTSGIDGDLMQLGAKIAETMVELFADLPPGHPFFDQFSFISAEDLPQYQQLVTRLQRSGIDDASELDQRRLIALTFPYIEARHRLGLIDDALEARLLAARRTFRERLPRHLVDAVEFYDPARYNAAASVQDNILFGRLVYGQAQAAQKVGTVLSEVIETLGLKPRVIAVGLGYNVGAAGKKLSITQRQKVGLIRALLKRPQLVILNNTVSAFDEPSQRRLISQIRADLQDAALICVTNMPGLARAFDRVAVMQDGRIAEIGKPAELDRPESRFRALAEVSA</sequence>
<dbReference type="RefSeq" id="WP_133615025.1">
    <property type="nucleotide sequence ID" value="NZ_SNYW01000013.1"/>
</dbReference>
<evidence type="ECO:0000259" key="8">
    <source>
        <dbReference type="PROSITE" id="PS50893"/>
    </source>
</evidence>
<evidence type="ECO:0000259" key="9">
    <source>
        <dbReference type="PROSITE" id="PS50929"/>
    </source>
</evidence>
<dbReference type="EMBL" id="SNYW01000013">
    <property type="protein sequence ID" value="TDQ78537.1"/>
    <property type="molecule type" value="Genomic_DNA"/>
</dbReference>
<dbReference type="Pfam" id="PF00664">
    <property type="entry name" value="ABC_membrane"/>
    <property type="match status" value="1"/>
</dbReference>
<dbReference type="Gene3D" id="1.20.1560.10">
    <property type="entry name" value="ABC transporter type 1, transmembrane domain"/>
    <property type="match status" value="1"/>
</dbReference>
<dbReference type="SUPFAM" id="SSF52540">
    <property type="entry name" value="P-loop containing nucleoside triphosphate hydrolases"/>
    <property type="match status" value="1"/>
</dbReference>
<reference evidence="10 11" key="1">
    <citation type="submission" date="2019-03" db="EMBL/GenBank/DDBJ databases">
        <title>Genomic Encyclopedia of Type Strains, Phase III (KMG-III): the genomes of soil and plant-associated and newly described type strains.</title>
        <authorList>
            <person name="Whitman W."/>
        </authorList>
    </citation>
    <scope>NUCLEOTIDE SEQUENCE [LARGE SCALE GENOMIC DNA]</scope>
    <source>
        <strain evidence="10 11">CGMCC 1.7660</strain>
    </source>
</reference>
<dbReference type="InterPro" id="IPR039421">
    <property type="entry name" value="Type_1_exporter"/>
</dbReference>
<dbReference type="Proteomes" id="UP000295783">
    <property type="component" value="Unassembled WGS sequence"/>
</dbReference>
<name>A0A4R6WKC6_9PROT</name>
<dbReference type="PROSITE" id="PS50929">
    <property type="entry name" value="ABC_TM1F"/>
    <property type="match status" value="1"/>
</dbReference>
<dbReference type="GO" id="GO:0016887">
    <property type="term" value="F:ATP hydrolysis activity"/>
    <property type="evidence" value="ECO:0007669"/>
    <property type="project" value="InterPro"/>
</dbReference>
<dbReference type="InterPro" id="IPR011527">
    <property type="entry name" value="ABC1_TM_dom"/>
</dbReference>
<dbReference type="GO" id="GO:0005886">
    <property type="term" value="C:plasma membrane"/>
    <property type="evidence" value="ECO:0007669"/>
    <property type="project" value="UniProtKB-SubCell"/>
</dbReference>
<feature type="transmembrane region" description="Helical" evidence="7">
    <location>
        <begin position="87"/>
        <end position="105"/>
    </location>
</feature>
<dbReference type="InterPro" id="IPR003439">
    <property type="entry name" value="ABC_transporter-like_ATP-bd"/>
</dbReference>
<keyword evidence="3" id="KW-0547">Nucleotide-binding</keyword>
<dbReference type="OrthoDB" id="9760920at2"/>
<dbReference type="SMART" id="SM00382">
    <property type="entry name" value="AAA"/>
    <property type="match status" value="1"/>
</dbReference>
<feature type="domain" description="ABC transporter" evidence="8">
    <location>
        <begin position="370"/>
        <end position="905"/>
    </location>
</feature>
<evidence type="ECO:0000256" key="7">
    <source>
        <dbReference type="SAM" id="Phobius"/>
    </source>
</evidence>
<evidence type="ECO:0000256" key="3">
    <source>
        <dbReference type="ARBA" id="ARBA00022741"/>
    </source>
</evidence>
<dbReference type="Gene3D" id="3.40.50.300">
    <property type="entry name" value="P-loop containing nucleotide triphosphate hydrolases"/>
    <property type="match status" value="2"/>
</dbReference>
<feature type="transmembrane region" description="Helical" evidence="7">
    <location>
        <begin position="18"/>
        <end position="35"/>
    </location>
</feature>
<evidence type="ECO:0000256" key="2">
    <source>
        <dbReference type="ARBA" id="ARBA00022692"/>
    </source>
</evidence>
<feature type="transmembrane region" description="Helical" evidence="7">
    <location>
        <begin position="162"/>
        <end position="184"/>
    </location>
</feature>
<evidence type="ECO:0000256" key="5">
    <source>
        <dbReference type="ARBA" id="ARBA00022989"/>
    </source>
</evidence>
<dbReference type="InterPro" id="IPR036640">
    <property type="entry name" value="ABC1_TM_sf"/>
</dbReference>
<dbReference type="InterPro" id="IPR027417">
    <property type="entry name" value="P-loop_NTPase"/>
</dbReference>
<feature type="transmembrane region" description="Helical" evidence="7">
    <location>
        <begin position="277"/>
        <end position="299"/>
    </location>
</feature>
<dbReference type="Pfam" id="PF00005">
    <property type="entry name" value="ABC_tran"/>
    <property type="match status" value="1"/>
</dbReference>
<dbReference type="GO" id="GO:0005524">
    <property type="term" value="F:ATP binding"/>
    <property type="evidence" value="ECO:0007669"/>
    <property type="project" value="UniProtKB-KW"/>
</dbReference>